<evidence type="ECO:0000256" key="1">
    <source>
        <dbReference type="SAM" id="MobiDB-lite"/>
    </source>
</evidence>
<dbReference type="AlphaFoldDB" id="A0A645J0F3"/>
<comment type="caution">
    <text evidence="2">The sequence shown here is derived from an EMBL/GenBank/DDBJ whole genome shotgun (WGS) entry which is preliminary data.</text>
</comment>
<organism evidence="2">
    <name type="scientific">bioreactor metagenome</name>
    <dbReference type="NCBI Taxonomy" id="1076179"/>
    <lineage>
        <taxon>unclassified sequences</taxon>
        <taxon>metagenomes</taxon>
        <taxon>ecological metagenomes</taxon>
    </lineage>
</organism>
<reference evidence="2" key="1">
    <citation type="submission" date="2019-08" db="EMBL/GenBank/DDBJ databases">
        <authorList>
            <person name="Kucharzyk K."/>
            <person name="Murdoch R.W."/>
            <person name="Higgins S."/>
            <person name="Loffler F."/>
        </authorList>
    </citation>
    <scope>NUCLEOTIDE SEQUENCE</scope>
</reference>
<evidence type="ECO:0000313" key="2">
    <source>
        <dbReference type="EMBL" id="MPN57175.1"/>
    </source>
</evidence>
<dbReference type="EMBL" id="VSSQ01128405">
    <property type="protein sequence ID" value="MPN57175.1"/>
    <property type="molecule type" value="Genomic_DNA"/>
</dbReference>
<name>A0A645J0F3_9ZZZZ</name>
<protein>
    <submittedName>
        <fullName evidence="2">Uncharacterized protein</fullName>
    </submittedName>
</protein>
<feature type="region of interest" description="Disordered" evidence="1">
    <location>
        <begin position="59"/>
        <end position="98"/>
    </location>
</feature>
<feature type="region of interest" description="Disordered" evidence="1">
    <location>
        <begin position="1"/>
        <end position="23"/>
    </location>
</feature>
<gene>
    <name evidence="2" type="ORF">SDC9_204869</name>
</gene>
<proteinExistence type="predicted"/>
<accession>A0A645J0F3</accession>
<sequence>MARNGFADTPELPLFPVPEPDHPDADVAVERDFFLGERFVTLEAAEETFFSGIRNKLRRHSKPDRGKADRFAVTDQRRRKRVNSDRQILPFPDGVGFQ</sequence>
<feature type="compositionally biased region" description="Basic and acidic residues" evidence="1">
    <location>
        <begin position="63"/>
        <end position="76"/>
    </location>
</feature>